<dbReference type="RefSeq" id="WP_209343514.1">
    <property type="nucleotide sequence ID" value="NZ_JAGIQL010000136.1"/>
</dbReference>
<dbReference type="EMBL" id="JAGIQL010000136">
    <property type="protein sequence ID" value="MBP0460806.1"/>
    <property type="molecule type" value="Genomic_DNA"/>
</dbReference>
<keyword evidence="2" id="KW-1185">Reference proteome</keyword>
<accession>A0A940RXY4</accession>
<gene>
    <name evidence="1" type="ORF">JFN87_25500</name>
</gene>
<reference evidence="1" key="1">
    <citation type="submission" date="2021-03" db="EMBL/GenBank/DDBJ databases">
        <title>Whole genome sequence of Streptomyces bomunensis MMS17-BM035.</title>
        <authorList>
            <person name="Lee J.H."/>
        </authorList>
    </citation>
    <scope>NUCLEOTIDE SEQUENCE</scope>
    <source>
        <strain evidence="1">MMS17-BM035</strain>
    </source>
</reference>
<protein>
    <submittedName>
        <fullName evidence="1">DNA-binding protein</fullName>
    </submittedName>
</protein>
<dbReference type="Proteomes" id="UP000670475">
    <property type="component" value="Unassembled WGS sequence"/>
</dbReference>
<comment type="caution">
    <text evidence="1">The sequence shown here is derived from an EMBL/GenBank/DDBJ whole genome shotgun (WGS) entry which is preliminary data.</text>
</comment>
<name>A0A940RXY4_9ACTN</name>
<dbReference type="GO" id="GO:0003677">
    <property type="term" value="F:DNA binding"/>
    <property type="evidence" value="ECO:0007669"/>
    <property type="project" value="UniProtKB-KW"/>
</dbReference>
<proteinExistence type="predicted"/>
<evidence type="ECO:0000313" key="2">
    <source>
        <dbReference type="Proteomes" id="UP000670475"/>
    </source>
</evidence>
<evidence type="ECO:0000313" key="1">
    <source>
        <dbReference type="EMBL" id="MBP0460806.1"/>
    </source>
</evidence>
<organism evidence="1 2">
    <name type="scientific">Streptomyces montanisoli</name>
    <dbReference type="NCBI Taxonomy" id="2798581"/>
    <lineage>
        <taxon>Bacteria</taxon>
        <taxon>Bacillati</taxon>
        <taxon>Actinomycetota</taxon>
        <taxon>Actinomycetes</taxon>
        <taxon>Kitasatosporales</taxon>
        <taxon>Streptomycetaceae</taxon>
        <taxon>Streptomyces</taxon>
    </lineage>
</organism>
<keyword evidence="1" id="KW-0238">DNA-binding</keyword>
<dbReference type="AlphaFoldDB" id="A0A940RXY4"/>
<sequence>MSQREAARYLGMTLVHVGRLLANRHLIPAENSAGRAGVTTVSVEAEKAWRANATMRAKFVRLLKDTVNWF</sequence>